<dbReference type="PANTHER" id="PTHR47926:SF521">
    <property type="entry name" value="PENTATRICOPEPTIDE REPEAT-CONTAINING PROTEIN"/>
    <property type="match status" value="1"/>
</dbReference>
<evidence type="ECO:0008006" key="3">
    <source>
        <dbReference type="Google" id="ProtNLM"/>
    </source>
</evidence>
<dbReference type="Gene3D" id="1.25.40.10">
    <property type="entry name" value="Tetratricopeptide repeat domain"/>
    <property type="match status" value="1"/>
</dbReference>
<feature type="non-terminal residue" evidence="1">
    <location>
        <position position="1"/>
    </location>
</feature>
<keyword evidence="2" id="KW-1185">Reference proteome</keyword>
<evidence type="ECO:0000313" key="2">
    <source>
        <dbReference type="Proteomes" id="UP000290289"/>
    </source>
</evidence>
<sequence length="127" mass="14117">ENANEGYSNLECNGIRLSKNGKGIEALQLFEDAKSDYVTFVNVVSACSHMGSVERGWIYFKMMSNEFGISPRVDHYACMVNVLSPYVGERLTELGSQESSAYVLLSSIYISLGMREGVEQVKEPDET</sequence>
<accession>A0A498INE5</accession>
<dbReference type="GO" id="GO:0003723">
    <property type="term" value="F:RNA binding"/>
    <property type="evidence" value="ECO:0007669"/>
    <property type="project" value="InterPro"/>
</dbReference>
<protein>
    <recommendedName>
        <fullName evidence="3">Pentatricopeptide repeat-containing protein</fullName>
    </recommendedName>
</protein>
<comment type="caution">
    <text evidence="1">The sequence shown here is derived from an EMBL/GenBank/DDBJ whole genome shotgun (WGS) entry which is preliminary data.</text>
</comment>
<proteinExistence type="predicted"/>
<gene>
    <name evidence="1" type="ORF">DVH24_005800</name>
</gene>
<dbReference type="Proteomes" id="UP000290289">
    <property type="component" value="Chromosome 11"/>
</dbReference>
<organism evidence="1 2">
    <name type="scientific">Malus domestica</name>
    <name type="common">Apple</name>
    <name type="synonym">Pyrus malus</name>
    <dbReference type="NCBI Taxonomy" id="3750"/>
    <lineage>
        <taxon>Eukaryota</taxon>
        <taxon>Viridiplantae</taxon>
        <taxon>Streptophyta</taxon>
        <taxon>Embryophyta</taxon>
        <taxon>Tracheophyta</taxon>
        <taxon>Spermatophyta</taxon>
        <taxon>Magnoliopsida</taxon>
        <taxon>eudicotyledons</taxon>
        <taxon>Gunneridae</taxon>
        <taxon>Pentapetalae</taxon>
        <taxon>rosids</taxon>
        <taxon>fabids</taxon>
        <taxon>Rosales</taxon>
        <taxon>Rosaceae</taxon>
        <taxon>Amygdaloideae</taxon>
        <taxon>Maleae</taxon>
        <taxon>Malus</taxon>
    </lineage>
</organism>
<dbReference type="EMBL" id="RDQH01000337">
    <property type="protein sequence ID" value="RXH83547.1"/>
    <property type="molecule type" value="Genomic_DNA"/>
</dbReference>
<dbReference type="InterPro" id="IPR046960">
    <property type="entry name" value="PPR_At4g14850-like_plant"/>
</dbReference>
<dbReference type="InterPro" id="IPR011990">
    <property type="entry name" value="TPR-like_helical_dom_sf"/>
</dbReference>
<reference evidence="1 2" key="1">
    <citation type="submission" date="2018-10" db="EMBL/GenBank/DDBJ databases">
        <title>A high-quality apple genome assembly.</title>
        <authorList>
            <person name="Hu J."/>
        </authorList>
    </citation>
    <scope>NUCLEOTIDE SEQUENCE [LARGE SCALE GENOMIC DNA]</scope>
    <source>
        <strain evidence="2">cv. HFTH1</strain>
        <tissue evidence="1">Young leaf</tissue>
    </source>
</reference>
<dbReference type="PANTHER" id="PTHR47926">
    <property type="entry name" value="PENTATRICOPEPTIDE REPEAT-CONTAINING PROTEIN"/>
    <property type="match status" value="1"/>
</dbReference>
<name>A0A498INE5_MALDO</name>
<evidence type="ECO:0000313" key="1">
    <source>
        <dbReference type="EMBL" id="RXH83547.1"/>
    </source>
</evidence>
<dbReference type="GO" id="GO:0009451">
    <property type="term" value="P:RNA modification"/>
    <property type="evidence" value="ECO:0007669"/>
    <property type="project" value="InterPro"/>
</dbReference>
<dbReference type="AlphaFoldDB" id="A0A498INE5"/>